<dbReference type="RefSeq" id="WP_230752769.1">
    <property type="nucleotide sequence ID" value="NZ_JAINWA010000001.1"/>
</dbReference>
<dbReference type="Proteomes" id="UP001198163">
    <property type="component" value="Unassembled WGS sequence"/>
</dbReference>
<gene>
    <name evidence="1" type="ORF">K7J14_02675</name>
</gene>
<proteinExistence type="predicted"/>
<dbReference type="AlphaFoldDB" id="A0AAE3EFQ9"/>
<sequence>MKKPYLTLDGIRQAVKFLEKRKAHAIETGNAEWVQEYENSIRIIRSLCALELEPGK</sequence>
<accession>A0AAE3EFQ9</accession>
<keyword evidence="2" id="KW-1185">Reference proteome</keyword>
<protein>
    <submittedName>
        <fullName evidence="1">Uncharacterized protein</fullName>
    </submittedName>
</protein>
<evidence type="ECO:0000313" key="2">
    <source>
        <dbReference type="Proteomes" id="UP001198163"/>
    </source>
</evidence>
<reference evidence="1" key="1">
    <citation type="submission" date="2021-08" db="EMBL/GenBank/DDBJ databases">
        <title>Comparative analyses of Brucepasteria parasyntrophica and Teretinema zuelzerae.</title>
        <authorList>
            <person name="Song Y."/>
            <person name="Brune A."/>
        </authorList>
    </citation>
    <scope>NUCLEOTIDE SEQUENCE</scope>
    <source>
        <strain evidence="1">DSM 1903</strain>
    </source>
</reference>
<comment type="caution">
    <text evidence="1">The sequence shown here is derived from an EMBL/GenBank/DDBJ whole genome shotgun (WGS) entry which is preliminary data.</text>
</comment>
<dbReference type="EMBL" id="JAINWA010000001">
    <property type="protein sequence ID" value="MCD1653602.1"/>
    <property type="molecule type" value="Genomic_DNA"/>
</dbReference>
<name>A0AAE3EFQ9_9SPIR</name>
<evidence type="ECO:0000313" key="1">
    <source>
        <dbReference type="EMBL" id="MCD1653602.1"/>
    </source>
</evidence>
<organism evidence="1 2">
    <name type="scientific">Teretinema zuelzerae</name>
    <dbReference type="NCBI Taxonomy" id="156"/>
    <lineage>
        <taxon>Bacteria</taxon>
        <taxon>Pseudomonadati</taxon>
        <taxon>Spirochaetota</taxon>
        <taxon>Spirochaetia</taxon>
        <taxon>Spirochaetales</taxon>
        <taxon>Treponemataceae</taxon>
        <taxon>Teretinema</taxon>
    </lineage>
</organism>